<reference evidence="3 4" key="1">
    <citation type="submission" date="2022-08" db="EMBL/GenBank/DDBJ databases">
        <title>Bacterial and archaeal communities from various locations to study Microbial Dark Matter (Phase II).</title>
        <authorList>
            <person name="Stepanauskas R."/>
        </authorList>
    </citation>
    <scope>NUCLEOTIDE SEQUENCE [LARGE SCALE GENOMIC DNA]</scope>
    <source>
        <strain evidence="3 4">PD1</strain>
    </source>
</reference>
<dbReference type="EMBL" id="JANUCP010000001">
    <property type="protein sequence ID" value="MCS3918386.1"/>
    <property type="molecule type" value="Genomic_DNA"/>
</dbReference>
<dbReference type="RefSeq" id="WP_259094117.1">
    <property type="nucleotide sequence ID" value="NZ_CP130454.1"/>
</dbReference>
<dbReference type="Gene3D" id="1.20.120.330">
    <property type="entry name" value="Nucleotidyltransferases domain 2"/>
    <property type="match status" value="1"/>
</dbReference>
<evidence type="ECO:0000256" key="1">
    <source>
        <dbReference type="ARBA" id="ARBA00038248"/>
    </source>
</evidence>
<dbReference type="PANTHER" id="PTHR36565">
    <property type="entry name" value="UPF0332 PROTEIN TM_1000"/>
    <property type="match status" value="1"/>
</dbReference>
<comment type="caution">
    <text evidence="3">The sequence shown here is derived from an EMBL/GenBank/DDBJ whole genome shotgun (WGS) entry which is preliminary data.</text>
</comment>
<dbReference type="InterPro" id="IPR052226">
    <property type="entry name" value="UPF0332_toxin"/>
</dbReference>
<evidence type="ECO:0000313" key="4">
    <source>
        <dbReference type="Proteomes" id="UP001204798"/>
    </source>
</evidence>
<feature type="domain" description="HEPN" evidence="2">
    <location>
        <begin position="7"/>
        <end position="125"/>
    </location>
</feature>
<dbReference type="Proteomes" id="UP001204798">
    <property type="component" value="Unassembled WGS sequence"/>
</dbReference>
<name>A0ABT2ELP4_9BACT</name>
<evidence type="ECO:0000313" key="3">
    <source>
        <dbReference type="EMBL" id="MCS3918386.1"/>
    </source>
</evidence>
<organism evidence="3 4">
    <name type="scientific">Candidatus Fervidibacter sacchari</name>
    <dbReference type="NCBI Taxonomy" id="1448929"/>
    <lineage>
        <taxon>Bacteria</taxon>
        <taxon>Candidatus Fervidibacterota</taxon>
        <taxon>Candidatus Fervidibacter</taxon>
    </lineage>
</organism>
<dbReference type="SUPFAM" id="SSF81593">
    <property type="entry name" value="Nucleotidyltransferase substrate binding subunit/domain"/>
    <property type="match status" value="1"/>
</dbReference>
<sequence>MSAKAVNLWRKACQALSVAELAYEKGFYDEAVCRSYFATLKAALALLASLGLQPKNTVRIGYWVQANFANECIHRRKLMPAESASILSDLRDMRSRAEYTDEMMTERKARQAIKLAREFLAAVERRLKP</sequence>
<comment type="similarity">
    <text evidence="1">Belongs to the UPF0332 family.</text>
</comment>
<accession>A0ABT2ELP4</accession>
<protein>
    <submittedName>
        <fullName evidence="3">Uncharacterized protein (UPF0332 family)</fullName>
    </submittedName>
</protein>
<dbReference type="PANTHER" id="PTHR36565:SF1">
    <property type="entry name" value="UPF0332 PROTEIN TM_1000"/>
    <property type="match status" value="1"/>
</dbReference>
<dbReference type="Pfam" id="PF05168">
    <property type="entry name" value="HEPN"/>
    <property type="match status" value="1"/>
</dbReference>
<evidence type="ECO:0000259" key="2">
    <source>
        <dbReference type="Pfam" id="PF05168"/>
    </source>
</evidence>
<proteinExistence type="inferred from homology"/>
<gene>
    <name evidence="3" type="ORF">M2350_000783</name>
</gene>
<keyword evidence="4" id="KW-1185">Reference proteome</keyword>
<dbReference type="InterPro" id="IPR007842">
    <property type="entry name" value="HEPN_dom"/>
</dbReference>